<dbReference type="EMBL" id="HBIB01018819">
    <property type="protein sequence ID" value="CAE0250034.1"/>
    <property type="molecule type" value="Transcribed_RNA"/>
</dbReference>
<feature type="binding site" evidence="3">
    <location>
        <position position="185"/>
    </location>
    <ligand>
        <name>Zn(2+)</name>
        <dbReference type="ChEBI" id="CHEBI:29105"/>
    </ligand>
</feature>
<dbReference type="InterPro" id="IPR029035">
    <property type="entry name" value="DHS-like_NAD/FAD-binding_dom"/>
</dbReference>
<dbReference type="Gene3D" id="3.40.50.1220">
    <property type="entry name" value="TPP-binding domain"/>
    <property type="match status" value="1"/>
</dbReference>
<dbReference type="InterPro" id="IPR050134">
    <property type="entry name" value="NAD-dep_sirtuin_deacylases"/>
</dbReference>
<dbReference type="PANTHER" id="PTHR11085:SF4">
    <property type="entry name" value="NAD-DEPENDENT PROTEIN DEACYLASE"/>
    <property type="match status" value="1"/>
</dbReference>
<keyword evidence="3" id="KW-0862">Zinc</keyword>
<reference evidence="5" key="1">
    <citation type="submission" date="2021-01" db="EMBL/GenBank/DDBJ databases">
        <authorList>
            <person name="Corre E."/>
            <person name="Pelletier E."/>
            <person name="Niang G."/>
            <person name="Scheremetjew M."/>
            <person name="Finn R."/>
            <person name="Kale V."/>
            <person name="Holt S."/>
            <person name="Cochrane G."/>
            <person name="Meng A."/>
            <person name="Brown T."/>
            <person name="Cohen L."/>
        </authorList>
    </citation>
    <scope>NUCLEOTIDE SEQUENCE</scope>
    <source>
        <strain evidence="5">NIES-2562</strain>
    </source>
</reference>
<evidence type="ECO:0000256" key="2">
    <source>
        <dbReference type="ARBA" id="ARBA00023027"/>
    </source>
</evidence>
<dbReference type="GO" id="GO:0046872">
    <property type="term" value="F:metal ion binding"/>
    <property type="evidence" value="ECO:0007669"/>
    <property type="project" value="UniProtKB-KW"/>
</dbReference>
<feature type="active site" description="Proton acceptor" evidence="3">
    <location>
        <position position="134"/>
    </location>
</feature>
<evidence type="ECO:0000313" key="5">
    <source>
        <dbReference type="EMBL" id="CAE0250034.1"/>
    </source>
</evidence>
<evidence type="ECO:0000259" key="4">
    <source>
        <dbReference type="PROSITE" id="PS50305"/>
    </source>
</evidence>
<feature type="binding site" evidence="3">
    <location>
        <position position="180"/>
    </location>
    <ligand>
        <name>Zn(2+)</name>
        <dbReference type="ChEBI" id="CHEBI:29105"/>
    </ligand>
</feature>
<protein>
    <recommendedName>
        <fullName evidence="4">Deacetylase sirtuin-type domain-containing protein</fullName>
    </recommendedName>
</protein>
<sequence>MQKGVADALRTAAKAISQARALVITAGAGLGVDSGLPDFRGKEGFWKAYPHFEKLGYSFVQMANPAWFENDPQLAWGFYGHRLKLYKDTQPHEGYHLLRKWANACEKGGFVVTSNVDGHFAKAGFDIDRLYEVHGSINYVQCTAPHRCAGGTAIMPSPPPSELEVNMDTLRVQAESVPKCPQAGCGKVQRPAILLFNDYHWASDHFDEQEARYGAYIDGLDVKDGELVVIEMGAGTSVPTIRMESEAMCEWRGAFLVRINPRESDVPSKLNGRAVGIPLGARDALTQIEKIMSEKRTE</sequence>
<dbReference type="Gene3D" id="3.30.1600.10">
    <property type="entry name" value="SIR2/SIRT2 'Small Domain"/>
    <property type="match status" value="1"/>
</dbReference>
<keyword evidence="1" id="KW-0808">Transferase</keyword>
<dbReference type="PROSITE" id="PS50305">
    <property type="entry name" value="SIRTUIN"/>
    <property type="match status" value="1"/>
</dbReference>
<organism evidence="5">
    <name type="scientific">Palpitomonas bilix</name>
    <dbReference type="NCBI Taxonomy" id="652834"/>
    <lineage>
        <taxon>Eukaryota</taxon>
        <taxon>Eukaryota incertae sedis</taxon>
    </lineage>
</organism>
<dbReference type="GO" id="GO:0017136">
    <property type="term" value="F:histone deacetylase activity, NAD-dependent"/>
    <property type="evidence" value="ECO:0007669"/>
    <property type="project" value="TreeGrafter"/>
</dbReference>
<dbReference type="InterPro" id="IPR026591">
    <property type="entry name" value="Sirtuin_cat_small_dom_sf"/>
</dbReference>
<dbReference type="GO" id="GO:0070403">
    <property type="term" value="F:NAD+ binding"/>
    <property type="evidence" value="ECO:0007669"/>
    <property type="project" value="InterPro"/>
</dbReference>
<dbReference type="SUPFAM" id="SSF52467">
    <property type="entry name" value="DHS-like NAD/FAD-binding domain"/>
    <property type="match status" value="1"/>
</dbReference>
<dbReference type="InterPro" id="IPR003000">
    <property type="entry name" value="Sirtuin"/>
</dbReference>
<name>A0A7S3D985_9EUKA</name>
<gene>
    <name evidence="5" type="ORF">PBIL07802_LOCUS12234</name>
</gene>
<feature type="binding site" evidence="3">
    <location>
        <position position="142"/>
    </location>
    <ligand>
        <name>Zn(2+)</name>
        <dbReference type="ChEBI" id="CHEBI:29105"/>
    </ligand>
</feature>
<evidence type="ECO:0000256" key="1">
    <source>
        <dbReference type="ARBA" id="ARBA00022679"/>
    </source>
</evidence>
<keyword evidence="2" id="KW-0520">NAD</keyword>
<keyword evidence="3" id="KW-0479">Metal-binding</keyword>
<accession>A0A7S3D985</accession>
<proteinExistence type="predicted"/>
<dbReference type="AlphaFoldDB" id="A0A7S3D985"/>
<feature type="binding site" evidence="3">
    <location>
        <position position="148"/>
    </location>
    <ligand>
        <name>Zn(2+)</name>
        <dbReference type="ChEBI" id="CHEBI:29105"/>
    </ligand>
</feature>
<feature type="domain" description="Deacetylase sirtuin-type" evidence="4">
    <location>
        <begin position="1"/>
        <end position="298"/>
    </location>
</feature>
<dbReference type="PANTHER" id="PTHR11085">
    <property type="entry name" value="NAD-DEPENDENT PROTEIN DEACYLASE SIRTUIN-5, MITOCHONDRIAL-RELATED"/>
    <property type="match status" value="1"/>
</dbReference>
<dbReference type="Pfam" id="PF02146">
    <property type="entry name" value="SIR2"/>
    <property type="match status" value="1"/>
</dbReference>
<dbReference type="InterPro" id="IPR026590">
    <property type="entry name" value="Ssirtuin_cat_dom"/>
</dbReference>
<evidence type="ECO:0000256" key="3">
    <source>
        <dbReference type="PROSITE-ProRule" id="PRU00236"/>
    </source>
</evidence>